<dbReference type="AlphaFoldDB" id="A0A0F9ZXJ0"/>
<evidence type="ECO:0000259" key="6">
    <source>
        <dbReference type="Pfam" id="PF07976"/>
    </source>
</evidence>
<dbReference type="SUPFAM" id="SSF52833">
    <property type="entry name" value="Thioredoxin-like"/>
    <property type="match status" value="1"/>
</dbReference>
<dbReference type="Gene3D" id="3.50.50.60">
    <property type="entry name" value="FAD/NAD(P)-binding domain"/>
    <property type="match status" value="1"/>
</dbReference>
<dbReference type="Pfam" id="PF07976">
    <property type="entry name" value="Phe_hydrox_dim"/>
    <property type="match status" value="1"/>
</dbReference>
<evidence type="ECO:0000256" key="3">
    <source>
        <dbReference type="ARBA" id="ARBA00022827"/>
    </source>
</evidence>
<comment type="caution">
    <text evidence="7">The sequence shown here is derived from an EMBL/GenBank/DDBJ whole genome shotgun (WGS) entry which is preliminary data.</text>
</comment>
<evidence type="ECO:0000313" key="8">
    <source>
        <dbReference type="Proteomes" id="UP000034112"/>
    </source>
</evidence>
<dbReference type="InterPro" id="IPR050641">
    <property type="entry name" value="RIFMO-like"/>
</dbReference>
<sequence>MTSTEHTDVLVCGAGPVGLLTALGLSQQGIDTFLIEKKERATQQMFGRAAALYPRSVELLEQLHVAQDVLQTAFIARQGVTWKDGKRITNRGWHIMLPTAAGSFHNYMVNIRQKHIEDILAHKYNSDHGKSVHFGWAITDYAIDKSLDDGYNITATITHVSLGNRTVRCKYLVGADGAQSSVRQLAGIAMEGDESTYKWIRIDGKVKTDMPDHNAGLAAIESNTHGAVLWMKLDGDAHRVGFAIPSHLQEKYPEGPNEAEVIKEAISAVLPFKLEFERVDWWTYYSIKQKVASSMQKDNYVLLGGDAAHTHSSGFAQGVNTGIHDATNLVWKLAGTLKGWYKDDVLSTYASERREIAKRLIALDKLVAATISGDIPVAYTQSETSPDEVLKNLILQNAGFTTGLGIEYKKSVINKDATIGNIVAGTRAEDSLIYQPGPLVPIRLHYLLNEESQGRWAVLIFVGHASRNGSKVAALRTRLASDLGYLARAPFLNMLTIVAGSIPGAWDAFNGPAIGKLYLDKDFTAHDRYGITYDNGGIVVVRPDGILAYSSPLDGLDEIKEFFTGFCNSI</sequence>
<dbReference type="InterPro" id="IPR036249">
    <property type="entry name" value="Thioredoxin-like_sf"/>
</dbReference>
<feature type="domain" description="Phenol hydroxylase-like C-terminal dimerisation" evidence="6">
    <location>
        <begin position="407"/>
        <end position="568"/>
    </location>
</feature>
<dbReference type="InterPro" id="IPR038220">
    <property type="entry name" value="PHOX_C_sf"/>
</dbReference>
<evidence type="ECO:0000259" key="5">
    <source>
        <dbReference type="Pfam" id="PF01494"/>
    </source>
</evidence>
<proteinExistence type="inferred from homology"/>
<dbReference type="GO" id="GO:0016709">
    <property type="term" value="F:oxidoreductase activity, acting on paired donors, with incorporation or reduction of molecular oxygen, NAD(P)H as one donor, and incorporation of one atom of oxygen"/>
    <property type="evidence" value="ECO:0007669"/>
    <property type="project" value="UniProtKB-ARBA"/>
</dbReference>
<gene>
    <name evidence="7" type="ORF">THAR02_09999</name>
</gene>
<dbReference type="OMA" id="FKWVRID"/>
<dbReference type="PANTHER" id="PTHR43004">
    <property type="entry name" value="TRK SYSTEM POTASSIUM UPTAKE PROTEIN"/>
    <property type="match status" value="1"/>
</dbReference>
<dbReference type="EMBL" id="JOKZ01000490">
    <property type="protein sequence ID" value="KKO97898.1"/>
    <property type="molecule type" value="Genomic_DNA"/>
</dbReference>
<dbReference type="InterPro" id="IPR002938">
    <property type="entry name" value="FAD-bd"/>
</dbReference>
<name>A0A0F9ZXJ0_TRIHA</name>
<evidence type="ECO:0000313" key="7">
    <source>
        <dbReference type="EMBL" id="KKO97898.1"/>
    </source>
</evidence>
<keyword evidence="3" id="KW-0274">FAD</keyword>
<keyword evidence="2" id="KW-0285">Flavoprotein</keyword>
<dbReference type="InterPro" id="IPR036188">
    <property type="entry name" value="FAD/NAD-bd_sf"/>
</dbReference>
<dbReference type="SUPFAM" id="SSF54373">
    <property type="entry name" value="FAD-linked reductases, C-terminal domain"/>
    <property type="match status" value="1"/>
</dbReference>
<evidence type="ECO:0000256" key="1">
    <source>
        <dbReference type="ARBA" id="ARBA00007801"/>
    </source>
</evidence>
<reference evidence="8" key="1">
    <citation type="journal article" date="2015" name="Genome Announc.">
        <title>Draft whole-genome sequence of the biocontrol agent Trichoderma harzianum T6776.</title>
        <authorList>
            <person name="Baroncelli R."/>
            <person name="Piaggeschi G."/>
            <person name="Fiorini L."/>
            <person name="Bertolini E."/>
            <person name="Zapparata A."/>
            <person name="Pe M.E."/>
            <person name="Sarrocco S."/>
            <person name="Vannacci G."/>
        </authorList>
    </citation>
    <scope>NUCLEOTIDE SEQUENCE [LARGE SCALE GENOMIC DNA]</scope>
    <source>
        <strain evidence="8">T6776</strain>
    </source>
</reference>
<dbReference type="GO" id="GO:0071949">
    <property type="term" value="F:FAD binding"/>
    <property type="evidence" value="ECO:0007669"/>
    <property type="project" value="InterPro"/>
</dbReference>
<dbReference type="PRINTS" id="PR00420">
    <property type="entry name" value="RNGMNOXGNASE"/>
</dbReference>
<keyword evidence="4" id="KW-0560">Oxidoreductase</keyword>
<dbReference type="Proteomes" id="UP000034112">
    <property type="component" value="Unassembled WGS sequence"/>
</dbReference>
<dbReference type="OrthoDB" id="1716816at2759"/>
<evidence type="ECO:0000256" key="2">
    <source>
        <dbReference type="ARBA" id="ARBA00022630"/>
    </source>
</evidence>
<feature type="domain" description="FAD-binding" evidence="5">
    <location>
        <begin position="7"/>
        <end position="361"/>
    </location>
</feature>
<comment type="similarity">
    <text evidence="1">Belongs to the PheA/TfdB FAD monooxygenase family.</text>
</comment>
<accession>A0A0F9ZXJ0</accession>
<protein>
    <submittedName>
        <fullName evidence="7">FAD binding domain-containing protein</fullName>
    </submittedName>
</protein>
<dbReference type="PANTHER" id="PTHR43004:SF5">
    <property type="entry name" value="FAD-BINDING DOMAIN-CONTAINING PROTEIN"/>
    <property type="match status" value="1"/>
</dbReference>
<dbReference type="Pfam" id="PF01494">
    <property type="entry name" value="FAD_binding_3"/>
    <property type="match status" value="1"/>
</dbReference>
<dbReference type="SUPFAM" id="SSF51905">
    <property type="entry name" value="FAD/NAD(P)-binding domain"/>
    <property type="match status" value="1"/>
</dbReference>
<dbReference type="InterPro" id="IPR012941">
    <property type="entry name" value="Phe_hydrox_C_dim_dom"/>
</dbReference>
<dbReference type="Gene3D" id="3.30.9.10">
    <property type="entry name" value="D-Amino Acid Oxidase, subunit A, domain 2"/>
    <property type="match status" value="1"/>
</dbReference>
<evidence type="ECO:0000256" key="4">
    <source>
        <dbReference type="ARBA" id="ARBA00023002"/>
    </source>
</evidence>
<organism evidence="7 8">
    <name type="scientific">Trichoderma harzianum</name>
    <name type="common">Hypocrea lixii</name>
    <dbReference type="NCBI Taxonomy" id="5544"/>
    <lineage>
        <taxon>Eukaryota</taxon>
        <taxon>Fungi</taxon>
        <taxon>Dikarya</taxon>
        <taxon>Ascomycota</taxon>
        <taxon>Pezizomycotina</taxon>
        <taxon>Sordariomycetes</taxon>
        <taxon>Hypocreomycetidae</taxon>
        <taxon>Hypocreales</taxon>
        <taxon>Hypocreaceae</taxon>
        <taxon>Trichoderma</taxon>
    </lineage>
</organism>
<dbReference type="Gene3D" id="3.40.30.20">
    <property type="match status" value="1"/>
</dbReference>